<dbReference type="InterPro" id="IPR017500">
    <property type="entry name" value="Phage_infect_YhgE_N"/>
</dbReference>
<proteinExistence type="predicted"/>
<evidence type="ECO:0000256" key="2">
    <source>
        <dbReference type="ARBA" id="ARBA00022692"/>
    </source>
</evidence>
<dbReference type="Gene3D" id="3.40.1710.10">
    <property type="entry name" value="abc type-2 transporter like domain"/>
    <property type="match status" value="1"/>
</dbReference>
<evidence type="ECO:0000259" key="6">
    <source>
        <dbReference type="Pfam" id="PF12698"/>
    </source>
</evidence>
<keyword evidence="2 5" id="KW-0812">Transmembrane</keyword>
<accession>A0ABT9WNI1</accession>
<feature type="transmembrane region" description="Helical" evidence="5">
    <location>
        <begin position="378"/>
        <end position="399"/>
    </location>
</feature>
<evidence type="ECO:0000256" key="4">
    <source>
        <dbReference type="ARBA" id="ARBA00023136"/>
    </source>
</evidence>
<feature type="transmembrane region" description="Helical" evidence="5">
    <location>
        <begin position="278"/>
        <end position="298"/>
    </location>
</feature>
<sequence length="473" mass="52499">MGFQELKQELIAIPKNKLFIPIMVAILMPIMYCGTFLWAFWDPYERMGQLPAAVVNFDKGTDFQGESLKIGDDIVNNLKNNENFNWEFVSEKAGKAGLKDGKYFFMIVIPEDFSEKVASVFDKTPVKSKILFVPNEGLNYLVGMVGENAIGKIESNISKSITESYTKAVFENIHMLSENIKKLSEGAEKNAEGTSLVNAQLIQVIESNPNVTQEQKSQLVSALHSLANGSNELVKSLKIGGDALEKYPNNDETYRMFADPINIEKDKFAAVPNYGSGFVPFSLSLGLFIGAMIVAIVFPVRDPAKRPSSAFGWFFSKSAILVIVAVFQALITGLVLLMGLKLEVESVPSFIFFSIFTSIVFITLVQLFVTLLGNAGRFLIILLLILQITSSGGTFPAQLVPDALQVVSPFLPMTHSVAGFRAVVTNSDYPFMWDAVKMLSVFLVLAIIGSLLYFIIQYKRVYKEHKISENHHY</sequence>
<dbReference type="InterPro" id="IPR051328">
    <property type="entry name" value="T7SS_ABC-Transporter"/>
</dbReference>
<dbReference type="InterPro" id="IPR013525">
    <property type="entry name" value="ABC2_TM"/>
</dbReference>
<dbReference type="NCBIfam" id="TIGR03062">
    <property type="entry name" value="pip_yhgE_Cterm"/>
    <property type="match status" value="1"/>
</dbReference>
<dbReference type="PANTHER" id="PTHR43077">
    <property type="entry name" value="TRANSPORT PERMEASE YVFS-RELATED"/>
    <property type="match status" value="1"/>
</dbReference>
<keyword evidence="8" id="KW-1185">Reference proteome</keyword>
<evidence type="ECO:0000313" key="8">
    <source>
        <dbReference type="Proteomes" id="UP001223586"/>
    </source>
</evidence>
<name>A0ABT9WNI1_9BACI</name>
<dbReference type="RefSeq" id="WP_307226619.1">
    <property type="nucleotide sequence ID" value="NZ_JAUSTT010000003.1"/>
</dbReference>
<keyword evidence="3 5" id="KW-1133">Transmembrane helix</keyword>
<dbReference type="Proteomes" id="UP001223586">
    <property type="component" value="Unassembled WGS sequence"/>
</dbReference>
<evidence type="ECO:0000256" key="5">
    <source>
        <dbReference type="SAM" id="Phobius"/>
    </source>
</evidence>
<evidence type="ECO:0000256" key="3">
    <source>
        <dbReference type="ARBA" id="ARBA00022989"/>
    </source>
</evidence>
<feature type="transmembrane region" description="Helical" evidence="5">
    <location>
        <begin position="319"/>
        <end position="338"/>
    </location>
</feature>
<dbReference type="InterPro" id="IPR017501">
    <property type="entry name" value="Phage_infect_YhgE_C"/>
</dbReference>
<gene>
    <name evidence="7" type="ORF">J2S08_000655</name>
</gene>
<comment type="caution">
    <text evidence="7">The sequence shown here is derived from an EMBL/GenBank/DDBJ whole genome shotgun (WGS) entry which is preliminary data.</text>
</comment>
<feature type="transmembrane region" description="Helical" evidence="5">
    <location>
        <begin position="350"/>
        <end position="371"/>
    </location>
</feature>
<keyword evidence="4 5" id="KW-0472">Membrane</keyword>
<evidence type="ECO:0000256" key="1">
    <source>
        <dbReference type="ARBA" id="ARBA00004141"/>
    </source>
</evidence>
<evidence type="ECO:0000313" key="7">
    <source>
        <dbReference type="EMBL" id="MDQ0174821.1"/>
    </source>
</evidence>
<dbReference type="Pfam" id="PF12698">
    <property type="entry name" value="ABC2_membrane_3"/>
    <property type="match status" value="1"/>
</dbReference>
<dbReference type="EMBL" id="JAUSTT010000003">
    <property type="protein sequence ID" value="MDQ0174821.1"/>
    <property type="molecule type" value="Genomic_DNA"/>
</dbReference>
<reference evidence="7 8" key="1">
    <citation type="submission" date="2023-07" db="EMBL/GenBank/DDBJ databases">
        <title>Genomic Encyclopedia of Type Strains, Phase IV (KMG-IV): sequencing the most valuable type-strain genomes for metagenomic binning, comparative biology and taxonomic classification.</title>
        <authorList>
            <person name="Goeker M."/>
        </authorList>
    </citation>
    <scope>NUCLEOTIDE SEQUENCE [LARGE SCALE GENOMIC DNA]</scope>
    <source>
        <strain evidence="7 8">DSM 23837</strain>
    </source>
</reference>
<feature type="domain" description="ABC-2 type transporter transmembrane" evidence="6">
    <location>
        <begin position="24"/>
        <end position="451"/>
    </location>
</feature>
<dbReference type="NCBIfam" id="TIGR03061">
    <property type="entry name" value="pip_yhgE_Nterm"/>
    <property type="match status" value="1"/>
</dbReference>
<feature type="transmembrane region" description="Helical" evidence="5">
    <location>
        <begin position="18"/>
        <end position="41"/>
    </location>
</feature>
<feature type="transmembrane region" description="Helical" evidence="5">
    <location>
        <begin position="435"/>
        <end position="456"/>
    </location>
</feature>
<comment type="subcellular location">
    <subcellularLocation>
        <location evidence="1">Membrane</location>
        <topology evidence="1">Multi-pass membrane protein</topology>
    </subcellularLocation>
</comment>
<protein>
    <submittedName>
        <fullName evidence="7">YhgE/Pip-like protein</fullName>
    </submittedName>
</protein>
<dbReference type="PANTHER" id="PTHR43077:SF5">
    <property type="entry name" value="PHAGE INFECTION PROTEIN"/>
    <property type="match status" value="1"/>
</dbReference>
<organism evidence="7 8">
    <name type="scientific">Bacillus chungangensis</name>
    <dbReference type="NCBI Taxonomy" id="587633"/>
    <lineage>
        <taxon>Bacteria</taxon>
        <taxon>Bacillati</taxon>
        <taxon>Bacillota</taxon>
        <taxon>Bacilli</taxon>
        <taxon>Bacillales</taxon>
        <taxon>Bacillaceae</taxon>
        <taxon>Bacillus</taxon>
    </lineage>
</organism>